<keyword evidence="2" id="KW-0560">Oxidoreductase</keyword>
<organism evidence="5 6">
    <name type="scientific">Marinigracilibium pacificum</name>
    <dbReference type="NCBI Taxonomy" id="2729599"/>
    <lineage>
        <taxon>Bacteria</taxon>
        <taxon>Pseudomonadati</taxon>
        <taxon>Bacteroidota</taxon>
        <taxon>Cytophagia</taxon>
        <taxon>Cytophagales</taxon>
        <taxon>Flammeovirgaceae</taxon>
        <taxon>Marinigracilibium</taxon>
    </lineage>
</organism>
<evidence type="ECO:0000313" key="5">
    <source>
        <dbReference type="EMBL" id="NMM49722.1"/>
    </source>
</evidence>
<dbReference type="InterPro" id="IPR036812">
    <property type="entry name" value="NAD(P)_OxRdtase_dom_sf"/>
</dbReference>
<comment type="caution">
    <text evidence="5">The sequence shown here is derived from an EMBL/GenBank/DDBJ whole genome shotgun (WGS) entry which is preliminary data.</text>
</comment>
<sequence length="307" mass="34407">MNHQICPRVVISNEGPELSRLVAGVWKWGHWGHKYSPKQVGSIISECAELGISTFDHADIYGDYTDEKLFGDAMEHSGVNRDNIQLITKCGIKMVSENRPEHQIKSYDYSEEHIINSVNTSLSNLKTDYIDLLLLHRPSPLLNPEVVAGVFNKLKHEGKVIHFGVSNFTPSQFSMLNKYFPLVTNQVQVSPLYTECLTDGTLDQCIELGLKPMAWSPLGSGAIFSDDNSDDQVVRVRKTLQKLAEKYNVGLDVIILAWHLKHPAEILPVLGTGKSSRLKDALDAFNIELTTQEWFEIYSASIGQDIP</sequence>
<gene>
    <name evidence="5" type="ORF">HH304_15045</name>
</gene>
<dbReference type="Gene3D" id="3.20.20.100">
    <property type="entry name" value="NADP-dependent oxidoreductase domain"/>
    <property type="match status" value="1"/>
</dbReference>
<dbReference type="InterPro" id="IPR023210">
    <property type="entry name" value="NADP_OxRdtase_dom"/>
</dbReference>
<protein>
    <submittedName>
        <fullName evidence="5">Oxidoreductase</fullName>
    </submittedName>
</protein>
<evidence type="ECO:0000259" key="4">
    <source>
        <dbReference type="Pfam" id="PF00248"/>
    </source>
</evidence>
<dbReference type="AlphaFoldDB" id="A0A848J9K0"/>
<comment type="similarity">
    <text evidence="3">Belongs to the aldo/keto reductase family. Aldo/keto reductase 2 subfamily.</text>
</comment>
<keyword evidence="1" id="KW-0521">NADP</keyword>
<feature type="domain" description="NADP-dependent oxidoreductase" evidence="4">
    <location>
        <begin position="20"/>
        <end position="299"/>
    </location>
</feature>
<dbReference type="Proteomes" id="UP000559010">
    <property type="component" value="Unassembled WGS sequence"/>
</dbReference>
<evidence type="ECO:0000313" key="6">
    <source>
        <dbReference type="Proteomes" id="UP000559010"/>
    </source>
</evidence>
<dbReference type="GO" id="GO:0005829">
    <property type="term" value="C:cytosol"/>
    <property type="evidence" value="ECO:0007669"/>
    <property type="project" value="TreeGrafter"/>
</dbReference>
<dbReference type="Pfam" id="PF00248">
    <property type="entry name" value="Aldo_ket_red"/>
    <property type="match status" value="1"/>
</dbReference>
<dbReference type="InterPro" id="IPR050523">
    <property type="entry name" value="AKR_Detox_Biosynth"/>
</dbReference>
<evidence type="ECO:0000256" key="2">
    <source>
        <dbReference type="ARBA" id="ARBA00023002"/>
    </source>
</evidence>
<proteinExistence type="inferred from homology"/>
<dbReference type="FunFam" id="3.20.20.100:FF:000008">
    <property type="entry name" value="Aldo/keto reductase family oxidoreductase"/>
    <property type="match status" value="1"/>
</dbReference>
<accession>A0A848J9K0</accession>
<dbReference type="RefSeq" id="WP_169683098.1">
    <property type="nucleotide sequence ID" value="NZ_JABBNU010000009.1"/>
</dbReference>
<name>A0A848J9K0_9BACT</name>
<dbReference type="PANTHER" id="PTHR43364:SF1">
    <property type="entry name" value="OXIDOREDUCTASE YDHF"/>
    <property type="match status" value="1"/>
</dbReference>
<reference evidence="5 6" key="1">
    <citation type="submission" date="2020-04" db="EMBL/GenBank/DDBJ databases">
        <title>Flammeovirgaceae bacterium KN852 isolated from deep sea.</title>
        <authorList>
            <person name="Zhang D.-C."/>
        </authorList>
    </citation>
    <scope>NUCLEOTIDE SEQUENCE [LARGE SCALE GENOMIC DNA]</scope>
    <source>
        <strain evidence="5 6">KN852</strain>
    </source>
</reference>
<evidence type="ECO:0000256" key="3">
    <source>
        <dbReference type="ARBA" id="ARBA00038157"/>
    </source>
</evidence>
<dbReference type="CDD" id="cd19092">
    <property type="entry name" value="AKR_BsYcsN_EcYdhF-like"/>
    <property type="match status" value="1"/>
</dbReference>
<keyword evidence="6" id="KW-1185">Reference proteome</keyword>
<dbReference type="SUPFAM" id="SSF51430">
    <property type="entry name" value="NAD(P)-linked oxidoreductase"/>
    <property type="match status" value="1"/>
</dbReference>
<dbReference type="PANTHER" id="PTHR43364">
    <property type="entry name" value="NADH-SPECIFIC METHYLGLYOXAL REDUCTASE-RELATED"/>
    <property type="match status" value="1"/>
</dbReference>
<dbReference type="GO" id="GO:0016491">
    <property type="term" value="F:oxidoreductase activity"/>
    <property type="evidence" value="ECO:0007669"/>
    <property type="project" value="UniProtKB-KW"/>
</dbReference>
<dbReference type="EMBL" id="JABBNU010000009">
    <property type="protein sequence ID" value="NMM49722.1"/>
    <property type="molecule type" value="Genomic_DNA"/>
</dbReference>
<evidence type="ECO:0000256" key="1">
    <source>
        <dbReference type="ARBA" id="ARBA00022857"/>
    </source>
</evidence>